<evidence type="ECO:0000256" key="1">
    <source>
        <dbReference type="ARBA" id="ARBA00009481"/>
    </source>
</evidence>
<dbReference type="InterPro" id="IPR028098">
    <property type="entry name" value="Glyco_trans_4-like_N"/>
</dbReference>
<dbReference type="Proteomes" id="UP001501446">
    <property type="component" value="Unassembled WGS sequence"/>
</dbReference>
<evidence type="ECO:0000259" key="5">
    <source>
        <dbReference type="Pfam" id="PF00534"/>
    </source>
</evidence>
<dbReference type="Pfam" id="PF13579">
    <property type="entry name" value="Glyco_trans_4_4"/>
    <property type="match status" value="1"/>
</dbReference>
<dbReference type="Pfam" id="PF00534">
    <property type="entry name" value="Glycos_transf_1"/>
    <property type="match status" value="1"/>
</dbReference>
<evidence type="ECO:0000313" key="8">
    <source>
        <dbReference type="Proteomes" id="UP001501446"/>
    </source>
</evidence>
<protein>
    <submittedName>
        <fullName evidence="7">Glycosyltransferase</fullName>
    </submittedName>
</protein>
<feature type="domain" description="Glycosyltransferase subfamily 4-like N-terminal" evidence="6">
    <location>
        <begin position="12"/>
        <end position="167"/>
    </location>
</feature>
<organism evidence="7 8">
    <name type="scientific">Kocuria gwangalliensis</name>
    <dbReference type="NCBI Taxonomy" id="501592"/>
    <lineage>
        <taxon>Bacteria</taxon>
        <taxon>Bacillati</taxon>
        <taxon>Actinomycetota</taxon>
        <taxon>Actinomycetes</taxon>
        <taxon>Micrococcales</taxon>
        <taxon>Micrococcaceae</taxon>
        <taxon>Kocuria</taxon>
    </lineage>
</organism>
<evidence type="ECO:0000256" key="4">
    <source>
        <dbReference type="SAM" id="MobiDB-lite"/>
    </source>
</evidence>
<evidence type="ECO:0000259" key="6">
    <source>
        <dbReference type="Pfam" id="PF13579"/>
    </source>
</evidence>
<feature type="domain" description="Glycosyl transferase family 1" evidence="5">
    <location>
        <begin position="210"/>
        <end position="362"/>
    </location>
</feature>
<feature type="region of interest" description="Disordered" evidence="4">
    <location>
        <begin position="176"/>
        <end position="201"/>
    </location>
</feature>
<reference evidence="8" key="1">
    <citation type="journal article" date="2019" name="Int. J. Syst. Evol. Microbiol.">
        <title>The Global Catalogue of Microorganisms (GCM) 10K type strain sequencing project: providing services to taxonomists for standard genome sequencing and annotation.</title>
        <authorList>
            <consortium name="The Broad Institute Genomics Platform"/>
            <consortium name="The Broad Institute Genome Sequencing Center for Infectious Disease"/>
            <person name="Wu L."/>
            <person name="Ma J."/>
        </authorList>
    </citation>
    <scope>NUCLEOTIDE SEQUENCE [LARGE SCALE GENOMIC DNA]</scope>
    <source>
        <strain evidence="8">JCM 18958</strain>
    </source>
</reference>
<keyword evidence="8" id="KW-1185">Reference proteome</keyword>
<comment type="caution">
    <text evidence="7">The sequence shown here is derived from an EMBL/GenBank/DDBJ whole genome shotgun (WGS) entry which is preliminary data.</text>
</comment>
<name>A0ABP8X8P5_9MICC</name>
<keyword evidence="3" id="KW-0808">Transferase</keyword>
<accession>A0ABP8X8P5</accession>
<comment type="similarity">
    <text evidence="1">Belongs to the glycosyltransferase group 1 family. Glycosyltransferase 4 subfamily.</text>
</comment>
<dbReference type="SUPFAM" id="SSF53756">
    <property type="entry name" value="UDP-Glycosyltransferase/glycogen phosphorylase"/>
    <property type="match status" value="1"/>
</dbReference>
<dbReference type="Gene3D" id="3.40.50.2000">
    <property type="entry name" value="Glycogen Phosphorylase B"/>
    <property type="match status" value="2"/>
</dbReference>
<evidence type="ECO:0000256" key="3">
    <source>
        <dbReference type="ARBA" id="ARBA00022679"/>
    </source>
</evidence>
<evidence type="ECO:0000313" key="7">
    <source>
        <dbReference type="EMBL" id="GAA4700637.1"/>
    </source>
</evidence>
<dbReference type="InterPro" id="IPR001296">
    <property type="entry name" value="Glyco_trans_1"/>
</dbReference>
<keyword evidence="2" id="KW-0328">Glycosyltransferase</keyword>
<dbReference type="PANTHER" id="PTHR12526">
    <property type="entry name" value="GLYCOSYLTRANSFERASE"/>
    <property type="match status" value="1"/>
</dbReference>
<evidence type="ECO:0000256" key="2">
    <source>
        <dbReference type="ARBA" id="ARBA00022676"/>
    </source>
</evidence>
<dbReference type="EMBL" id="BAABLN010000029">
    <property type="protein sequence ID" value="GAA4700637.1"/>
    <property type="molecule type" value="Genomic_DNA"/>
</dbReference>
<sequence length="384" mass="40261">MVALVSGTNAFGGPTTVALNQCRALADAGHDVVLAAAGSDLGTSLPDTVQGVRTALFPPLQLLPGAGFAGLSSPGLLSWLRRVAASADVIHVHVARDLLTLPAAWLAQRSGTRVVLQPHGMIDASTNPLARPLDALLTRKVLSRAGRVFHLTTREAEDLCEVARGPVPLQKLHNGMPSASGPHPLTKTAAPEPGVSGPNDSAAQRRACRVLYLARLQERKRPLAFVAAARALAPRFPQATFVLVGPGEGQGEAVRHAIAEAGLGERLTWEGPVDSQGARQWMAHSEIYVLPSVNEPYPMSVLEAMAAGLPVVITDSCGLAETVERTGSGLVVSAEQEALENALAELLGDPAKRRELGSAAAETIDREYAMDAVVDRLLTAYGGR</sequence>
<proteinExistence type="inferred from homology"/>
<gene>
    <name evidence="7" type="ORF">GCM10025781_18660</name>
</gene>
<dbReference type="PANTHER" id="PTHR12526:SF640">
    <property type="entry name" value="COLANIC ACID BIOSYNTHESIS GLYCOSYLTRANSFERASE WCAL-RELATED"/>
    <property type="match status" value="1"/>
</dbReference>